<dbReference type="SMART" id="SM00471">
    <property type="entry name" value="HDc"/>
    <property type="match status" value="1"/>
</dbReference>
<dbReference type="InterPro" id="IPR037522">
    <property type="entry name" value="HD_GYP_dom"/>
</dbReference>
<evidence type="ECO:0000313" key="2">
    <source>
        <dbReference type="EMBL" id="BCB26754.1"/>
    </source>
</evidence>
<proteinExistence type="predicted"/>
<dbReference type="Proteomes" id="UP000502260">
    <property type="component" value="Chromosome"/>
</dbReference>
<dbReference type="GO" id="GO:0008081">
    <property type="term" value="F:phosphoric diester hydrolase activity"/>
    <property type="evidence" value="ECO:0007669"/>
    <property type="project" value="UniProtKB-ARBA"/>
</dbReference>
<dbReference type="PROSITE" id="PS51832">
    <property type="entry name" value="HD_GYP"/>
    <property type="match status" value="1"/>
</dbReference>
<dbReference type="RefSeq" id="WP_173063117.1">
    <property type="nucleotide sequence ID" value="NZ_AP022853.1"/>
</dbReference>
<organism evidence="2 3">
    <name type="scientific">Sulfurimicrobium lacus</name>
    <dbReference type="NCBI Taxonomy" id="2715678"/>
    <lineage>
        <taxon>Bacteria</taxon>
        <taxon>Pseudomonadati</taxon>
        <taxon>Pseudomonadota</taxon>
        <taxon>Betaproteobacteria</taxon>
        <taxon>Nitrosomonadales</taxon>
        <taxon>Sulfuricellaceae</taxon>
        <taxon>Sulfurimicrobium</taxon>
    </lineage>
</organism>
<dbReference type="Gene3D" id="1.10.3210.10">
    <property type="entry name" value="Hypothetical protein af1432"/>
    <property type="match status" value="1"/>
</dbReference>
<dbReference type="PANTHER" id="PTHR43155">
    <property type="entry name" value="CYCLIC DI-GMP PHOSPHODIESTERASE PA4108-RELATED"/>
    <property type="match status" value="1"/>
</dbReference>
<evidence type="ECO:0000259" key="1">
    <source>
        <dbReference type="PROSITE" id="PS51832"/>
    </source>
</evidence>
<accession>A0A6F8VAR6</accession>
<dbReference type="InterPro" id="IPR003607">
    <property type="entry name" value="HD/PDEase_dom"/>
</dbReference>
<dbReference type="PANTHER" id="PTHR43155:SF2">
    <property type="entry name" value="CYCLIC DI-GMP PHOSPHODIESTERASE PA4108"/>
    <property type="match status" value="1"/>
</dbReference>
<keyword evidence="3" id="KW-1185">Reference proteome</keyword>
<sequence length="432" mass="47535">MDQSTETISNPDLYYLKSVTDLSESVEVVSSEDIYSQSGIKLVNKGTRLDKSFYERLIHHKLASSPIDRSLAAKNGVTPYSLALDAAKMIDDDAVLGRMANALPDALLLRNALAQIVLNPPLAFKLTLAREKHPELYSHSIRVALISLYLGASLHLKPADMKDLAAAAMFHDLGELHIDPALLDRTRTLTDAERHYIYAHPMIAYLILKEYPEYHPHVSTTVLNHHERLDGSGYPRNIKGDKIHPLGQILAVAEVAGSLCSRGATGACAQVEVILKLNPGQFRADLVRYLSAIAKQGQASAAPEKRIDPAAICVRLEQVAKTLADWKQAMLPYRGAQMADYLTYADERVSNLEKSLFDVGYNSAGLHAITNGIEEDPASLSELEHLLHEIGWQLKYTVNEIRRRWPALADTPDPAAAALLACVAQAEQILLT</sequence>
<reference evidence="3" key="1">
    <citation type="submission" date="2020-03" db="EMBL/GenBank/DDBJ databases">
        <title>Complete genome sequence of sulfur-oxidizing bacterium skT11.</title>
        <authorList>
            <person name="Kanda M."/>
            <person name="Kojima H."/>
            <person name="Fukui M."/>
        </authorList>
    </citation>
    <scope>NUCLEOTIDE SEQUENCE [LARGE SCALE GENOMIC DNA]</scope>
    <source>
        <strain evidence="3">skT11</strain>
    </source>
</reference>
<evidence type="ECO:0000313" key="3">
    <source>
        <dbReference type="Proteomes" id="UP000502260"/>
    </source>
</evidence>
<dbReference type="CDD" id="cd00077">
    <property type="entry name" value="HDc"/>
    <property type="match status" value="1"/>
</dbReference>
<protein>
    <recommendedName>
        <fullName evidence="1">HD-GYP domain-containing protein</fullName>
    </recommendedName>
</protein>
<name>A0A6F8VAR6_9PROT</name>
<dbReference type="AlphaFoldDB" id="A0A6F8VAR6"/>
<dbReference type="EMBL" id="AP022853">
    <property type="protein sequence ID" value="BCB26754.1"/>
    <property type="molecule type" value="Genomic_DNA"/>
</dbReference>
<dbReference type="SUPFAM" id="SSF109604">
    <property type="entry name" value="HD-domain/PDEase-like"/>
    <property type="match status" value="1"/>
</dbReference>
<dbReference type="KEGG" id="slac:SKTS_16400"/>
<dbReference type="Pfam" id="PF13487">
    <property type="entry name" value="HD_5"/>
    <property type="match status" value="1"/>
</dbReference>
<feature type="domain" description="HD-GYP" evidence="1">
    <location>
        <begin position="114"/>
        <end position="310"/>
    </location>
</feature>
<gene>
    <name evidence="2" type="ORF">SKTS_16400</name>
</gene>